<dbReference type="KEGG" id="jpo:G7058_00730"/>
<feature type="transmembrane region" description="Helical" evidence="1">
    <location>
        <begin position="12"/>
        <end position="35"/>
    </location>
</feature>
<sequence>MMECWNSLTRGGMGSMMFMGIFWIILVIIVVYLFIKLVSDKGNRTVEKETPLEVLQKEFAKGNLTEEEYLKRKKHLE</sequence>
<accession>A0A6G7WEL8</accession>
<proteinExistence type="predicted"/>
<evidence type="ECO:0000256" key="1">
    <source>
        <dbReference type="SAM" id="Phobius"/>
    </source>
</evidence>
<name>A0A6G7WEL8_9LACT</name>
<dbReference type="AlphaFoldDB" id="A0A6G7WEL8"/>
<keyword evidence="1" id="KW-0472">Membrane</keyword>
<dbReference type="EMBL" id="CP049889">
    <property type="protein sequence ID" value="QIK50715.1"/>
    <property type="molecule type" value="Genomic_DNA"/>
</dbReference>
<keyword evidence="3" id="KW-1185">Reference proteome</keyword>
<dbReference type="Proteomes" id="UP000501830">
    <property type="component" value="Chromosome"/>
</dbReference>
<keyword evidence="1" id="KW-1133">Transmembrane helix</keyword>
<dbReference type="GeneID" id="94551780"/>
<organism evidence="2 3">
    <name type="scientific">Jeotgalibaca porci</name>
    <dbReference type="NCBI Taxonomy" id="1868793"/>
    <lineage>
        <taxon>Bacteria</taxon>
        <taxon>Bacillati</taxon>
        <taxon>Bacillota</taxon>
        <taxon>Bacilli</taxon>
        <taxon>Lactobacillales</taxon>
        <taxon>Carnobacteriaceae</taxon>
        <taxon>Jeotgalibaca</taxon>
    </lineage>
</organism>
<evidence type="ECO:0000313" key="2">
    <source>
        <dbReference type="EMBL" id="QIK50715.1"/>
    </source>
</evidence>
<dbReference type="RefSeq" id="WP_076765105.1">
    <property type="nucleotide sequence ID" value="NZ_CP049889.1"/>
</dbReference>
<evidence type="ECO:0000313" key="3">
    <source>
        <dbReference type="Proteomes" id="UP000501830"/>
    </source>
</evidence>
<reference evidence="2 3" key="1">
    <citation type="journal article" date="2017" name="Int. J. Syst. Evol. Microbiol.">
        <title>Jeotgalibaca porci sp. nov. and Jeotgalibaca arthritidis sp. nov., isolated from pigs, and emended description of the genus Jeotgalibaca.</title>
        <authorList>
            <person name="Zamora L."/>
            <person name="Perez-Sancho M."/>
            <person name="Dominguez L."/>
            <person name="Fernandez-Garayzabal J.F."/>
            <person name="Vela A.I."/>
        </authorList>
    </citation>
    <scope>NUCLEOTIDE SEQUENCE [LARGE SCALE GENOMIC DNA]</scope>
    <source>
        <strain evidence="2 3">CCUG 69148</strain>
    </source>
</reference>
<protein>
    <submittedName>
        <fullName evidence="2">SHOCT domain-containing protein</fullName>
    </submittedName>
</protein>
<keyword evidence="1" id="KW-0812">Transmembrane</keyword>
<gene>
    <name evidence="2" type="ORF">G7058_00730</name>
</gene>